<proteinExistence type="predicted"/>
<dbReference type="PRINTS" id="PR00598">
    <property type="entry name" value="HTHMARR"/>
</dbReference>
<reference evidence="2 3" key="1">
    <citation type="submission" date="2020-05" db="EMBL/GenBank/DDBJ databases">
        <title>Azospirillum oleiclasticum sp. nov, a nitrogen-fixing and heavy crude oil-emulsifying bacterium isolated from the crude oil of Yumen Oilfield.</title>
        <authorList>
            <person name="Wu D."/>
            <person name="Cai M."/>
            <person name="Zhang X."/>
        </authorList>
    </citation>
    <scope>NUCLEOTIDE SEQUENCE [LARGE SCALE GENOMIC DNA]</scope>
    <source>
        <strain evidence="2 3">ROY-1-1-2</strain>
    </source>
</reference>
<dbReference type="SMART" id="SM00347">
    <property type="entry name" value="HTH_MARR"/>
    <property type="match status" value="1"/>
</dbReference>
<dbReference type="EMBL" id="JABFDB010000038">
    <property type="protein sequence ID" value="NYZ24226.1"/>
    <property type="molecule type" value="Genomic_DNA"/>
</dbReference>
<dbReference type="InterPro" id="IPR036390">
    <property type="entry name" value="WH_DNA-bd_sf"/>
</dbReference>
<dbReference type="RefSeq" id="WP_180286001.1">
    <property type="nucleotide sequence ID" value="NZ_JABFDB010000038.1"/>
</dbReference>
<dbReference type="Proteomes" id="UP000584642">
    <property type="component" value="Unassembled WGS sequence"/>
</dbReference>
<evidence type="ECO:0000313" key="2">
    <source>
        <dbReference type="EMBL" id="NYZ24226.1"/>
    </source>
</evidence>
<dbReference type="Pfam" id="PF01047">
    <property type="entry name" value="MarR"/>
    <property type="match status" value="1"/>
</dbReference>
<dbReference type="PANTHER" id="PTHR33164:SF105">
    <property type="entry name" value="TRANSCRIPTIONAL REPRESSOR PROTEIN-RELATED"/>
    <property type="match status" value="1"/>
</dbReference>
<dbReference type="InterPro" id="IPR000835">
    <property type="entry name" value="HTH_MarR-typ"/>
</dbReference>
<dbReference type="SUPFAM" id="SSF46785">
    <property type="entry name" value="Winged helix' DNA-binding domain"/>
    <property type="match status" value="1"/>
</dbReference>
<name>A0ABX2TJ23_9PROT</name>
<accession>A0ABX2TJ23</accession>
<gene>
    <name evidence="2" type="ORF">HND93_31355</name>
</gene>
<organism evidence="2 3">
    <name type="scientific">Azospirillum oleiclasticum</name>
    <dbReference type="NCBI Taxonomy" id="2735135"/>
    <lineage>
        <taxon>Bacteria</taxon>
        <taxon>Pseudomonadati</taxon>
        <taxon>Pseudomonadota</taxon>
        <taxon>Alphaproteobacteria</taxon>
        <taxon>Rhodospirillales</taxon>
        <taxon>Azospirillaceae</taxon>
        <taxon>Azospirillum</taxon>
    </lineage>
</organism>
<protein>
    <submittedName>
        <fullName evidence="2">Winged helix-turn-helix transcriptional regulator</fullName>
    </submittedName>
</protein>
<dbReference type="PROSITE" id="PS50995">
    <property type="entry name" value="HTH_MARR_2"/>
    <property type="match status" value="1"/>
</dbReference>
<dbReference type="Gene3D" id="1.10.10.10">
    <property type="entry name" value="Winged helix-like DNA-binding domain superfamily/Winged helix DNA-binding domain"/>
    <property type="match status" value="1"/>
</dbReference>
<evidence type="ECO:0000313" key="3">
    <source>
        <dbReference type="Proteomes" id="UP000584642"/>
    </source>
</evidence>
<dbReference type="PANTHER" id="PTHR33164">
    <property type="entry name" value="TRANSCRIPTIONAL REGULATOR, MARR FAMILY"/>
    <property type="match status" value="1"/>
</dbReference>
<sequence>MSTPPDHAAPDCLADAVRTETVSADVPFATTIMVRDRCLCLHVQRAARALARRFDDALRPVGLTNGQFSLMMALNRPEPVGMAPVAKLLAMDRTTLTAALKPLERRGLVAVAVDPADRRGRLMTLTPEGRGVLAAAVPIWRDTHDLVDLQLGDSDPERLRADLRALL</sequence>
<comment type="caution">
    <text evidence="2">The sequence shown here is derived from an EMBL/GenBank/DDBJ whole genome shotgun (WGS) entry which is preliminary data.</text>
</comment>
<dbReference type="InterPro" id="IPR036388">
    <property type="entry name" value="WH-like_DNA-bd_sf"/>
</dbReference>
<feature type="domain" description="HTH marR-type" evidence="1">
    <location>
        <begin position="36"/>
        <end position="167"/>
    </location>
</feature>
<evidence type="ECO:0000259" key="1">
    <source>
        <dbReference type="PROSITE" id="PS50995"/>
    </source>
</evidence>
<dbReference type="InterPro" id="IPR039422">
    <property type="entry name" value="MarR/SlyA-like"/>
</dbReference>
<keyword evidence="3" id="KW-1185">Reference proteome</keyword>